<keyword evidence="1" id="KW-0732">Signal</keyword>
<protein>
    <recommendedName>
        <fullName evidence="4">Secreted protein</fullName>
    </recommendedName>
</protein>
<evidence type="ECO:0000313" key="2">
    <source>
        <dbReference type="EMBL" id="RAK75065.1"/>
    </source>
</evidence>
<evidence type="ECO:0008006" key="4">
    <source>
        <dbReference type="Google" id="ProtNLM"/>
    </source>
</evidence>
<organism evidence="2 3">
    <name type="scientific">Aspergillus fijiensis CBS 313.89</name>
    <dbReference type="NCBI Taxonomy" id="1448319"/>
    <lineage>
        <taxon>Eukaryota</taxon>
        <taxon>Fungi</taxon>
        <taxon>Dikarya</taxon>
        <taxon>Ascomycota</taxon>
        <taxon>Pezizomycotina</taxon>
        <taxon>Eurotiomycetes</taxon>
        <taxon>Eurotiomycetidae</taxon>
        <taxon>Eurotiales</taxon>
        <taxon>Aspergillaceae</taxon>
        <taxon>Aspergillus</taxon>
    </lineage>
</organism>
<reference evidence="2 3" key="1">
    <citation type="submission" date="2018-02" db="EMBL/GenBank/DDBJ databases">
        <title>The genomes of Aspergillus section Nigri reveals drivers in fungal speciation.</title>
        <authorList>
            <consortium name="DOE Joint Genome Institute"/>
            <person name="Vesth T.C."/>
            <person name="Nybo J."/>
            <person name="Theobald S."/>
            <person name="Brandl J."/>
            <person name="Frisvad J.C."/>
            <person name="Nielsen K.F."/>
            <person name="Lyhne E.K."/>
            <person name="Kogle M.E."/>
            <person name="Kuo A."/>
            <person name="Riley R."/>
            <person name="Clum A."/>
            <person name="Nolan M."/>
            <person name="Lipzen A."/>
            <person name="Salamov A."/>
            <person name="Henrissat B."/>
            <person name="Wiebenga A."/>
            <person name="De vries R.P."/>
            <person name="Grigoriev I.V."/>
            <person name="Mortensen U.H."/>
            <person name="Andersen M.R."/>
            <person name="Baker S.E."/>
        </authorList>
    </citation>
    <scope>NUCLEOTIDE SEQUENCE [LARGE SCALE GENOMIC DNA]</scope>
    <source>
        <strain evidence="2 3">CBS 313.89</strain>
    </source>
</reference>
<dbReference type="EMBL" id="KZ824662">
    <property type="protein sequence ID" value="RAK75065.1"/>
    <property type="molecule type" value="Genomic_DNA"/>
</dbReference>
<evidence type="ECO:0000313" key="3">
    <source>
        <dbReference type="Proteomes" id="UP000249789"/>
    </source>
</evidence>
<evidence type="ECO:0000256" key="1">
    <source>
        <dbReference type="SAM" id="SignalP"/>
    </source>
</evidence>
<name>A0A8G1RKP7_9EURO</name>
<feature type="chain" id="PRO_5034623062" description="Secreted protein" evidence="1">
    <location>
        <begin position="26"/>
        <end position="83"/>
    </location>
</feature>
<feature type="signal peptide" evidence="1">
    <location>
        <begin position="1"/>
        <end position="25"/>
    </location>
</feature>
<accession>A0A8G1RKP7</accession>
<dbReference type="Proteomes" id="UP000249789">
    <property type="component" value="Unassembled WGS sequence"/>
</dbReference>
<dbReference type="RefSeq" id="XP_040799075.1">
    <property type="nucleotide sequence ID" value="XM_040945189.1"/>
</dbReference>
<dbReference type="VEuPathDB" id="FungiDB:BO72DRAFT_450160"/>
<keyword evidence="3" id="KW-1185">Reference proteome</keyword>
<gene>
    <name evidence="2" type="ORF">BO72DRAFT_450160</name>
</gene>
<dbReference type="GeneID" id="63862522"/>
<sequence>MFPLPRLVLEALLQTSALLVTITHSQITGMPWNRFRVTPGKPFSFARHSWQLPQGLPKQVLSVPRYSITTTFTHSPTSSSRRM</sequence>
<proteinExistence type="predicted"/>
<dbReference type="AlphaFoldDB" id="A0A8G1RKP7"/>